<keyword evidence="4 6" id="KW-0808">Transferase</keyword>
<keyword evidence="3 6" id="KW-0032">Aminotransferase</keyword>
<evidence type="ECO:0000313" key="9">
    <source>
        <dbReference type="Proteomes" id="UP000094652"/>
    </source>
</evidence>
<comment type="cofactor">
    <cofactor evidence="1 6">
        <name>pyridoxal 5'-phosphate</name>
        <dbReference type="ChEBI" id="CHEBI:597326"/>
    </cofactor>
</comment>
<dbReference type="AlphaFoldDB" id="A0A1D7XHQ8"/>
<evidence type="ECO:0000256" key="3">
    <source>
        <dbReference type="ARBA" id="ARBA00022576"/>
    </source>
</evidence>
<dbReference type="RefSeq" id="WP_069679042.1">
    <property type="nucleotide sequence ID" value="NZ_CP017253.2"/>
</dbReference>
<organism evidence="8 9">
    <name type="scientific">Clostridium taeniosporum</name>
    <dbReference type="NCBI Taxonomy" id="394958"/>
    <lineage>
        <taxon>Bacteria</taxon>
        <taxon>Bacillati</taxon>
        <taxon>Bacillota</taxon>
        <taxon>Clostridia</taxon>
        <taxon>Eubacteriales</taxon>
        <taxon>Clostridiaceae</taxon>
        <taxon>Clostridium</taxon>
    </lineage>
</organism>
<feature type="domain" description="Aminotransferase class I/classII large" evidence="7">
    <location>
        <begin position="31"/>
        <end position="388"/>
    </location>
</feature>
<keyword evidence="5" id="KW-0663">Pyridoxal phosphate</keyword>
<dbReference type="PRINTS" id="PR00753">
    <property type="entry name" value="ACCSYNTHASE"/>
</dbReference>
<evidence type="ECO:0000256" key="5">
    <source>
        <dbReference type="ARBA" id="ARBA00022898"/>
    </source>
</evidence>
<evidence type="ECO:0000313" key="8">
    <source>
        <dbReference type="EMBL" id="AOR22884.1"/>
    </source>
</evidence>
<dbReference type="PANTHER" id="PTHR46383">
    <property type="entry name" value="ASPARTATE AMINOTRANSFERASE"/>
    <property type="match status" value="1"/>
</dbReference>
<evidence type="ECO:0000256" key="6">
    <source>
        <dbReference type="RuleBase" id="RU000481"/>
    </source>
</evidence>
<dbReference type="InterPro" id="IPR015421">
    <property type="entry name" value="PyrdxlP-dep_Trfase_major"/>
</dbReference>
<dbReference type="InterPro" id="IPR050596">
    <property type="entry name" value="AspAT/PAT-like"/>
</dbReference>
<dbReference type="InterPro" id="IPR015424">
    <property type="entry name" value="PyrdxlP-dep_Trfase"/>
</dbReference>
<proteinExistence type="inferred from homology"/>
<dbReference type="Proteomes" id="UP000094652">
    <property type="component" value="Chromosome"/>
</dbReference>
<dbReference type="STRING" id="394958.BGI42_03775"/>
<dbReference type="Pfam" id="PF00155">
    <property type="entry name" value="Aminotran_1_2"/>
    <property type="match status" value="1"/>
</dbReference>
<protein>
    <recommendedName>
        <fullName evidence="6">Aminotransferase</fullName>
        <ecNumber evidence="6">2.6.1.-</ecNumber>
    </recommendedName>
</protein>
<dbReference type="KEGG" id="ctae:BGI42_03775"/>
<dbReference type="Gene3D" id="3.40.640.10">
    <property type="entry name" value="Type I PLP-dependent aspartate aminotransferase-like (Major domain)"/>
    <property type="match status" value="1"/>
</dbReference>
<dbReference type="FunFam" id="3.40.640.10:FF:000033">
    <property type="entry name" value="Aspartate aminotransferase"/>
    <property type="match status" value="1"/>
</dbReference>
<dbReference type="GO" id="GO:0006520">
    <property type="term" value="P:amino acid metabolic process"/>
    <property type="evidence" value="ECO:0007669"/>
    <property type="project" value="InterPro"/>
</dbReference>
<gene>
    <name evidence="8" type="ORF">BGI42_03775</name>
</gene>
<reference evidence="9" key="1">
    <citation type="submission" date="2016-09" db="EMBL/GenBank/DDBJ databases">
        <title>Genomics of Clostridium taeniosporum, an organism which forms endospores with ribbon-like appendages.</title>
        <authorList>
            <person name="Walker J.R."/>
        </authorList>
    </citation>
    <scope>NUCLEOTIDE SEQUENCE [LARGE SCALE GENOMIC DNA]</scope>
    <source>
        <strain evidence="9">1/k</strain>
    </source>
</reference>
<dbReference type="PROSITE" id="PS00105">
    <property type="entry name" value="AA_TRANSFER_CLASS_1"/>
    <property type="match status" value="1"/>
</dbReference>
<comment type="similarity">
    <text evidence="2 6">Belongs to the class-I pyridoxal-phosphate-dependent aminotransferase family.</text>
</comment>
<keyword evidence="9" id="KW-1185">Reference proteome</keyword>
<dbReference type="Gene3D" id="3.90.1150.10">
    <property type="entry name" value="Aspartate Aminotransferase, domain 1"/>
    <property type="match status" value="1"/>
</dbReference>
<dbReference type="GO" id="GO:0008483">
    <property type="term" value="F:transaminase activity"/>
    <property type="evidence" value="ECO:0007669"/>
    <property type="project" value="UniProtKB-KW"/>
</dbReference>
<dbReference type="PANTHER" id="PTHR46383:SF1">
    <property type="entry name" value="ASPARTATE AMINOTRANSFERASE"/>
    <property type="match status" value="1"/>
</dbReference>
<dbReference type="OrthoDB" id="9802328at2"/>
<evidence type="ECO:0000256" key="2">
    <source>
        <dbReference type="ARBA" id="ARBA00007441"/>
    </source>
</evidence>
<dbReference type="InterPro" id="IPR015422">
    <property type="entry name" value="PyrdxlP-dep_Trfase_small"/>
</dbReference>
<name>A0A1D7XHQ8_9CLOT</name>
<evidence type="ECO:0000256" key="4">
    <source>
        <dbReference type="ARBA" id="ARBA00022679"/>
    </source>
</evidence>
<dbReference type="GO" id="GO:0030170">
    <property type="term" value="F:pyridoxal phosphate binding"/>
    <property type="evidence" value="ECO:0007669"/>
    <property type="project" value="InterPro"/>
</dbReference>
<dbReference type="InterPro" id="IPR004838">
    <property type="entry name" value="NHTrfase_class1_PyrdxlP-BS"/>
</dbReference>
<dbReference type="EMBL" id="CP017253">
    <property type="protein sequence ID" value="AOR22884.1"/>
    <property type="molecule type" value="Genomic_DNA"/>
</dbReference>
<evidence type="ECO:0000256" key="1">
    <source>
        <dbReference type="ARBA" id="ARBA00001933"/>
    </source>
</evidence>
<evidence type="ECO:0000259" key="7">
    <source>
        <dbReference type="Pfam" id="PF00155"/>
    </source>
</evidence>
<accession>A0A1D7XHQ8</accession>
<dbReference type="EC" id="2.6.1.-" evidence="6"/>
<sequence>MELSKKSENISPSITLEITAKAKALKNKGVDVVSFGAGEPDFNTPQNIINAAIKAMEEGKTKYTPVGGILELKEVICKKFKKDNNLEYKPNQITISTGAKQCLANVFMAILNPGDEVLIPVPYWVSYPELVKLADGIPVFVENLKENNYKYTIEDLEKRVTDKTKAILLNSPNNPTGTIYNEEELNEIAQFAKKHDLFIVSDEIYEKLIYDNEKHISIASLNDDAYRRTIVINGVSKTYAMTGWRLGYVATDEKITKLMTSIQSHMTSNVNSITQYAAIEALSGPEEDLEKMVKEFESRRNFMLDKLSKIDELSVLRPNGAFYIMVNIEKYLNTTFKGNNISNSLDFSKMLLEEEKVAVIPGSGFGLDNYIRLSYATSIDIIEKGIDRLSVFLSKIK</sequence>
<dbReference type="CDD" id="cd00609">
    <property type="entry name" value="AAT_like"/>
    <property type="match status" value="1"/>
</dbReference>
<dbReference type="SUPFAM" id="SSF53383">
    <property type="entry name" value="PLP-dependent transferases"/>
    <property type="match status" value="1"/>
</dbReference>
<dbReference type="InterPro" id="IPR004839">
    <property type="entry name" value="Aminotransferase_I/II_large"/>
</dbReference>